<dbReference type="Gene3D" id="1.20.1640.10">
    <property type="entry name" value="Multidrug efflux transporter AcrB transmembrane domain"/>
    <property type="match status" value="2"/>
</dbReference>
<feature type="transmembrane region" description="Helical" evidence="7">
    <location>
        <begin position="613"/>
        <end position="635"/>
    </location>
</feature>
<accession>A0A927JA39</accession>
<evidence type="ECO:0000259" key="8">
    <source>
        <dbReference type="PROSITE" id="PS50156"/>
    </source>
</evidence>
<comment type="similarity">
    <text evidence="2">Belongs to the resistance-nodulation-cell division (RND) (TC 2.A.6) family. MmpL subfamily.</text>
</comment>
<dbReference type="Proteomes" id="UP000642993">
    <property type="component" value="Unassembled WGS sequence"/>
</dbReference>
<evidence type="ECO:0000256" key="4">
    <source>
        <dbReference type="ARBA" id="ARBA00022692"/>
    </source>
</evidence>
<dbReference type="GO" id="GO:0005886">
    <property type="term" value="C:plasma membrane"/>
    <property type="evidence" value="ECO:0007669"/>
    <property type="project" value="UniProtKB-SubCell"/>
</dbReference>
<dbReference type="InterPro" id="IPR004869">
    <property type="entry name" value="MMPL_dom"/>
</dbReference>
<dbReference type="PROSITE" id="PS50156">
    <property type="entry name" value="SSD"/>
    <property type="match status" value="2"/>
</dbReference>
<proteinExistence type="inferred from homology"/>
<keyword evidence="10" id="KW-1185">Reference proteome</keyword>
<feature type="transmembrane region" description="Helical" evidence="7">
    <location>
        <begin position="687"/>
        <end position="707"/>
    </location>
</feature>
<feature type="transmembrane region" description="Helical" evidence="7">
    <location>
        <begin position="341"/>
        <end position="364"/>
    </location>
</feature>
<evidence type="ECO:0000313" key="10">
    <source>
        <dbReference type="Proteomes" id="UP000642993"/>
    </source>
</evidence>
<evidence type="ECO:0000256" key="1">
    <source>
        <dbReference type="ARBA" id="ARBA00004651"/>
    </source>
</evidence>
<dbReference type="InterPro" id="IPR050545">
    <property type="entry name" value="Mycobact_MmpL"/>
</dbReference>
<dbReference type="Pfam" id="PF03176">
    <property type="entry name" value="MMPL"/>
    <property type="match status" value="2"/>
</dbReference>
<dbReference type="PANTHER" id="PTHR33406:SF11">
    <property type="entry name" value="MEMBRANE PROTEIN SCO6666-RELATED"/>
    <property type="match status" value="1"/>
</dbReference>
<dbReference type="AlphaFoldDB" id="A0A927JA39"/>
<keyword evidence="5 7" id="KW-1133">Transmembrane helix</keyword>
<feature type="transmembrane region" description="Helical" evidence="7">
    <location>
        <begin position="662"/>
        <end position="681"/>
    </location>
</feature>
<sequence>MLARWGTTLVHRRWLIAITTTIVVLAGGVWGIGVFAKLSQGGYEPDGSESVRVAAMLGDTGLVEHADLVLVYTAPSPRGINNPRLADRINTTLDSLPPERVRGVTSYWSVQREQQEALSAMMRAQVAGQPQPVAPAERAAAADALAAFSDSEQQSGVATIKLAGDSVEDLFANYAAIRDSLPVEGAELSIGGMVAMGEAMNARAQKDLAIAEATAIPLTLILLVIVFGGLAAASLPVVTGGLAILGSMGILRVISFSTEISAFALNMSILLGLGMAIDYSLFLVSRFREEISRGRDIPAAVRAIVATAGATVLFSGSLLILALAGMLLFPQPFIRSLALGGMASVAIAMLLALTVIPAAMAILGTRIASHRLQRTTNHGASASYERLARWVMRRPVTIAAPILLVLIIASIPALAINFGEFSARSLPKNEPSRIATEMLAAEFPAITASNAYVLARSTSASEPPPPGQTDRVATSLEQLDGITTVRSRGSHTNYTVLVATLAEPPGSEAAHQTIRDIRGIAPPDGIEILVGGSDAQAADSVDATRATLPIMLLVIAGAALVILFLAFGSLALPVKAVLMSLLSLGASLGIVVTIFQFGYGADLLGVTPAPLDVGVTVIIIAVLFGLSTDYEVFLVSRIAEARRRGASTEDAIATGVAHTGRIITTAALLLILVIGAFGISSIPMMRILAVGMVTALVLDATVIRLLLVPAVMKLMGESSWWLPRPARAIYQRFAISDH</sequence>
<evidence type="ECO:0000256" key="2">
    <source>
        <dbReference type="ARBA" id="ARBA00010157"/>
    </source>
</evidence>
<dbReference type="PANTHER" id="PTHR33406">
    <property type="entry name" value="MEMBRANE PROTEIN MJ1562-RELATED"/>
    <property type="match status" value="1"/>
</dbReference>
<organism evidence="9 10">
    <name type="scientific">Lolliginicoccus lacisalsi</name>
    <dbReference type="NCBI Taxonomy" id="2742202"/>
    <lineage>
        <taxon>Bacteria</taxon>
        <taxon>Bacillati</taxon>
        <taxon>Actinomycetota</taxon>
        <taxon>Actinomycetes</taxon>
        <taxon>Mycobacteriales</taxon>
        <taxon>Hoyosellaceae</taxon>
        <taxon>Lolliginicoccus</taxon>
    </lineage>
</organism>
<keyword evidence="4 7" id="KW-0812">Transmembrane</keyword>
<feature type="transmembrane region" description="Helical" evidence="7">
    <location>
        <begin position="303"/>
        <end position="329"/>
    </location>
</feature>
<feature type="transmembrane region" description="Helical" evidence="7">
    <location>
        <begin position="550"/>
        <end position="574"/>
    </location>
</feature>
<dbReference type="RefSeq" id="WP_192037809.1">
    <property type="nucleotide sequence ID" value="NZ_JACYWE010000001.1"/>
</dbReference>
<gene>
    <name evidence="9" type="ORF">HT102_02510</name>
</gene>
<dbReference type="SUPFAM" id="SSF82866">
    <property type="entry name" value="Multidrug efflux transporter AcrB transmembrane domain"/>
    <property type="match status" value="2"/>
</dbReference>
<feature type="transmembrane region" description="Helical" evidence="7">
    <location>
        <begin position="14"/>
        <end position="36"/>
    </location>
</feature>
<keyword evidence="3" id="KW-1003">Cell membrane</keyword>
<evidence type="ECO:0000313" key="9">
    <source>
        <dbReference type="EMBL" id="MBD8505360.1"/>
    </source>
</evidence>
<protein>
    <submittedName>
        <fullName evidence="9">MMPL family transporter</fullName>
    </submittedName>
</protein>
<comment type="subcellular location">
    <subcellularLocation>
        <location evidence="1">Cell membrane</location>
        <topology evidence="1">Multi-pass membrane protein</topology>
    </subcellularLocation>
</comment>
<feature type="transmembrane region" description="Helical" evidence="7">
    <location>
        <begin position="581"/>
        <end position="601"/>
    </location>
</feature>
<reference evidence="9" key="1">
    <citation type="submission" date="2020-09" db="EMBL/GenBank/DDBJ databases">
        <title>Hoyosella lacisalsi sp. nov., a halotolerant actinobacterium isolated from soil of Lake Gudzhirganskoe.</title>
        <authorList>
            <person name="Yang Q."/>
            <person name="Guo P.Y."/>
            <person name="Liu S.W."/>
            <person name="Li F.N."/>
            <person name="Sun C.H."/>
        </authorList>
    </citation>
    <scope>NUCLEOTIDE SEQUENCE</scope>
    <source>
        <strain evidence="9">G463</strain>
    </source>
</reference>
<feature type="domain" description="SSD" evidence="8">
    <location>
        <begin position="237"/>
        <end position="362"/>
    </location>
</feature>
<name>A0A927JA39_9ACTN</name>
<dbReference type="InterPro" id="IPR000731">
    <property type="entry name" value="SSD"/>
</dbReference>
<evidence type="ECO:0000256" key="3">
    <source>
        <dbReference type="ARBA" id="ARBA00022475"/>
    </source>
</evidence>
<evidence type="ECO:0000256" key="6">
    <source>
        <dbReference type="ARBA" id="ARBA00023136"/>
    </source>
</evidence>
<feature type="transmembrane region" description="Helical" evidence="7">
    <location>
        <begin position="260"/>
        <end position="282"/>
    </location>
</feature>
<feature type="transmembrane region" description="Helical" evidence="7">
    <location>
        <begin position="220"/>
        <end position="248"/>
    </location>
</feature>
<keyword evidence="6 7" id="KW-0472">Membrane</keyword>
<feature type="domain" description="SSD" evidence="8">
    <location>
        <begin position="550"/>
        <end position="713"/>
    </location>
</feature>
<evidence type="ECO:0000256" key="5">
    <source>
        <dbReference type="ARBA" id="ARBA00022989"/>
    </source>
</evidence>
<feature type="transmembrane region" description="Helical" evidence="7">
    <location>
        <begin position="396"/>
        <end position="418"/>
    </location>
</feature>
<comment type="caution">
    <text evidence="9">The sequence shown here is derived from an EMBL/GenBank/DDBJ whole genome shotgun (WGS) entry which is preliminary data.</text>
</comment>
<evidence type="ECO:0000256" key="7">
    <source>
        <dbReference type="SAM" id="Phobius"/>
    </source>
</evidence>
<dbReference type="EMBL" id="JACYWE010000001">
    <property type="protein sequence ID" value="MBD8505360.1"/>
    <property type="molecule type" value="Genomic_DNA"/>
</dbReference>